<evidence type="ECO:0000313" key="2">
    <source>
        <dbReference type="EMBL" id="SVB48822.1"/>
    </source>
</evidence>
<accession>A0A382EER3</accession>
<gene>
    <name evidence="2" type="ORF">METZ01_LOCUS201676</name>
</gene>
<dbReference type="AlphaFoldDB" id="A0A382EER3"/>
<proteinExistence type="predicted"/>
<evidence type="ECO:0000259" key="1">
    <source>
        <dbReference type="Pfam" id="PF20691"/>
    </source>
</evidence>
<dbReference type="Pfam" id="PF20691">
    <property type="entry name" value="TAGT"/>
    <property type="match status" value="1"/>
</dbReference>
<protein>
    <recommendedName>
        <fullName evidence="1">TET-Associated Glycosyltransferase domain-containing protein</fullName>
    </recommendedName>
</protein>
<feature type="domain" description="TET-Associated Glycosyltransferase" evidence="1">
    <location>
        <begin position="7"/>
        <end position="211"/>
    </location>
</feature>
<reference evidence="2" key="1">
    <citation type="submission" date="2018-05" db="EMBL/GenBank/DDBJ databases">
        <authorList>
            <person name="Lanie J.A."/>
            <person name="Ng W.-L."/>
            <person name="Kazmierczak K.M."/>
            <person name="Andrzejewski T.M."/>
            <person name="Davidsen T.M."/>
            <person name="Wayne K.J."/>
            <person name="Tettelin H."/>
            <person name="Glass J.I."/>
            <person name="Rusch D."/>
            <person name="Podicherti R."/>
            <person name="Tsui H.-C.T."/>
            <person name="Winkler M.E."/>
        </authorList>
    </citation>
    <scope>NUCLEOTIDE SEQUENCE</scope>
</reference>
<sequence>MRTAPKYPVYIISKTRHESMFTSRSLSRMRIKHYIAIEPQDYENYDKCLDTFNIRPYVTLLTLPFSNHGDGPGRARNWCWDHSMVLGAKRHWVLDDNIQDFYRLHNNLRVRVESGLLFKIMEDFCDRYDNIKIAGPQYRFFCAADQSYPPFVKNTRIYSTLLIENDCKYRWRGRYNEDTDICLRVLKDGDCTVQFNAFLQGKCATQTVKGGNTEEFYHAEYTDNEEFQKTKYNTDGTINKSQM</sequence>
<name>A0A382EER3_9ZZZZ</name>
<feature type="non-terminal residue" evidence="2">
    <location>
        <position position="243"/>
    </location>
</feature>
<dbReference type="EMBL" id="UINC01043996">
    <property type="protein sequence ID" value="SVB48822.1"/>
    <property type="molecule type" value="Genomic_DNA"/>
</dbReference>
<organism evidence="2">
    <name type="scientific">marine metagenome</name>
    <dbReference type="NCBI Taxonomy" id="408172"/>
    <lineage>
        <taxon>unclassified sequences</taxon>
        <taxon>metagenomes</taxon>
        <taxon>ecological metagenomes</taxon>
    </lineage>
</organism>
<dbReference type="InterPro" id="IPR049100">
    <property type="entry name" value="TAGT"/>
</dbReference>